<feature type="transmembrane region" description="Helical" evidence="8">
    <location>
        <begin position="112"/>
        <end position="134"/>
    </location>
</feature>
<evidence type="ECO:0000256" key="6">
    <source>
        <dbReference type="ARBA" id="ARBA00023136"/>
    </source>
</evidence>
<evidence type="ECO:0000256" key="5">
    <source>
        <dbReference type="ARBA" id="ARBA00022989"/>
    </source>
</evidence>
<dbReference type="PROSITE" id="PS50850">
    <property type="entry name" value="MFS"/>
    <property type="match status" value="1"/>
</dbReference>
<dbReference type="CDD" id="cd17321">
    <property type="entry name" value="MFS_MMR_MDR_like"/>
    <property type="match status" value="1"/>
</dbReference>
<organism evidence="10 11">
    <name type="scientific">Catenulispora pinistramenti</name>
    <dbReference type="NCBI Taxonomy" id="2705254"/>
    <lineage>
        <taxon>Bacteria</taxon>
        <taxon>Bacillati</taxon>
        <taxon>Actinomycetota</taxon>
        <taxon>Actinomycetes</taxon>
        <taxon>Catenulisporales</taxon>
        <taxon>Catenulisporaceae</taxon>
        <taxon>Catenulispora</taxon>
    </lineage>
</organism>
<feature type="transmembrane region" description="Helical" evidence="8">
    <location>
        <begin position="412"/>
        <end position="429"/>
    </location>
</feature>
<comment type="subcellular location">
    <subcellularLocation>
        <location evidence="1">Cell membrane</location>
        <topology evidence="1">Multi-pass membrane protein</topology>
    </subcellularLocation>
</comment>
<evidence type="ECO:0000256" key="7">
    <source>
        <dbReference type="SAM" id="MobiDB-lite"/>
    </source>
</evidence>
<feature type="transmembrane region" description="Helical" evidence="8">
    <location>
        <begin position="87"/>
        <end position="106"/>
    </location>
</feature>
<keyword evidence="3" id="KW-1003">Cell membrane</keyword>
<keyword evidence="2" id="KW-0813">Transport</keyword>
<evidence type="ECO:0000259" key="9">
    <source>
        <dbReference type="PROSITE" id="PS50850"/>
    </source>
</evidence>
<dbReference type="Proteomes" id="UP000730482">
    <property type="component" value="Unassembled WGS sequence"/>
</dbReference>
<dbReference type="SUPFAM" id="SSF103473">
    <property type="entry name" value="MFS general substrate transporter"/>
    <property type="match status" value="1"/>
</dbReference>
<evidence type="ECO:0000256" key="2">
    <source>
        <dbReference type="ARBA" id="ARBA00022448"/>
    </source>
</evidence>
<name>A0ABS5L6R7_9ACTN</name>
<comment type="caution">
    <text evidence="10">The sequence shown here is derived from an EMBL/GenBank/DDBJ whole genome shotgun (WGS) entry which is preliminary data.</text>
</comment>
<reference evidence="10 11" key="1">
    <citation type="submission" date="2020-02" db="EMBL/GenBank/DDBJ databases">
        <title>Acidophilic actinobacteria isolated from forest soil.</title>
        <authorList>
            <person name="Golinska P."/>
        </authorList>
    </citation>
    <scope>NUCLEOTIDE SEQUENCE [LARGE SCALE GENOMIC DNA]</scope>
    <source>
        <strain evidence="10 11">NL8</strain>
    </source>
</reference>
<feature type="domain" description="Major facilitator superfamily (MFS) profile" evidence="9">
    <location>
        <begin position="13"/>
        <end position="508"/>
    </location>
</feature>
<feature type="transmembrane region" description="Helical" evidence="8">
    <location>
        <begin position="206"/>
        <end position="226"/>
    </location>
</feature>
<evidence type="ECO:0000256" key="8">
    <source>
        <dbReference type="SAM" id="Phobius"/>
    </source>
</evidence>
<feature type="transmembrane region" description="Helical" evidence="8">
    <location>
        <begin position="59"/>
        <end position="78"/>
    </location>
</feature>
<feature type="transmembrane region" description="Helical" evidence="8">
    <location>
        <begin position="278"/>
        <end position="300"/>
    </location>
</feature>
<keyword evidence="6 8" id="KW-0472">Membrane</keyword>
<feature type="transmembrane region" description="Helical" evidence="8">
    <location>
        <begin position="172"/>
        <end position="194"/>
    </location>
</feature>
<dbReference type="Pfam" id="PF07690">
    <property type="entry name" value="MFS_1"/>
    <property type="match status" value="1"/>
</dbReference>
<dbReference type="PRINTS" id="PR01036">
    <property type="entry name" value="TCRTETB"/>
</dbReference>
<keyword evidence="5 8" id="KW-1133">Transmembrane helix</keyword>
<protein>
    <submittedName>
        <fullName evidence="10">MFS transporter</fullName>
    </submittedName>
</protein>
<dbReference type="RefSeq" id="WP_212020752.1">
    <property type="nucleotide sequence ID" value="NZ_JAAFYZ010000288.1"/>
</dbReference>
<feature type="transmembrane region" description="Helical" evidence="8">
    <location>
        <begin position="365"/>
        <end position="391"/>
    </location>
</feature>
<proteinExistence type="predicted"/>
<dbReference type="PANTHER" id="PTHR42718:SF42">
    <property type="entry name" value="EXPORT PROTEIN"/>
    <property type="match status" value="1"/>
</dbReference>
<dbReference type="InterPro" id="IPR004638">
    <property type="entry name" value="EmrB-like"/>
</dbReference>
<feature type="region of interest" description="Disordered" evidence="7">
    <location>
        <begin position="509"/>
        <end position="535"/>
    </location>
</feature>
<evidence type="ECO:0000256" key="3">
    <source>
        <dbReference type="ARBA" id="ARBA00022475"/>
    </source>
</evidence>
<feature type="transmembrane region" description="Helical" evidence="8">
    <location>
        <begin position="146"/>
        <end position="166"/>
    </location>
</feature>
<feature type="transmembrane region" description="Helical" evidence="8">
    <location>
        <begin position="12"/>
        <end position="39"/>
    </location>
</feature>
<dbReference type="PANTHER" id="PTHR42718">
    <property type="entry name" value="MAJOR FACILITATOR SUPERFAMILY MULTIDRUG TRANSPORTER MFSC"/>
    <property type="match status" value="1"/>
</dbReference>
<dbReference type="InterPro" id="IPR036259">
    <property type="entry name" value="MFS_trans_sf"/>
</dbReference>
<keyword evidence="4 8" id="KW-0812">Transmembrane</keyword>
<evidence type="ECO:0000256" key="1">
    <source>
        <dbReference type="ARBA" id="ARBA00004651"/>
    </source>
</evidence>
<dbReference type="Gene3D" id="1.20.1720.10">
    <property type="entry name" value="Multidrug resistance protein D"/>
    <property type="match status" value="1"/>
</dbReference>
<accession>A0ABS5L6R7</accession>
<evidence type="ECO:0000256" key="4">
    <source>
        <dbReference type="ARBA" id="ARBA00022692"/>
    </source>
</evidence>
<dbReference type="Gene3D" id="1.20.1250.20">
    <property type="entry name" value="MFS general substrate transporter like domains"/>
    <property type="match status" value="1"/>
</dbReference>
<dbReference type="InterPro" id="IPR011701">
    <property type="entry name" value="MFS"/>
</dbReference>
<dbReference type="EMBL" id="JAAFYZ010000288">
    <property type="protein sequence ID" value="MBS2553815.1"/>
    <property type="molecule type" value="Genomic_DNA"/>
</dbReference>
<evidence type="ECO:0000313" key="10">
    <source>
        <dbReference type="EMBL" id="MBS2553815.1"/>
    </source>
</evidence>
<keyword evidence="11" id="KW-1185">Reference proteome</keyword>
<feature type="transmembrane region" description="Helical" evidence="8">
    <location>
        <begin position="312"/>
        <end position="333"/>
    </location>
</feature>
<evidence type="ECO:0000313" key="11">
    <source>
        <dbReference type="Proteomes" id="UP000730482"/>
    </source>
</evidence>
<feature type="transmembrane region" description="Helical" evidence="8">
    <location>
        <begin position="340"/>
        <end position="359"/>
    </location>
</feature>
<dbReference type="NCBIfam" id="TIGR00711">
    <property type="entry name" value="efflux_EmrB"/>
    <property type="match status" value="1"/>
</dbReference>
<dbReference type="InterPro" id="IPR020846">
    <property type="entry name" value="MFS_dom"/>
</dbReference>
<feature type="transmembrane region" description="Helical" evidence="8">
    <location>
        <begin position="238"/>
        <end position="257"/>
    </location>
</feature>
<feature type="compositionally biased region" description="Low complexity" evidence="7">
    <location>
        <begin position="520"/>
        <end position="535"/>
    </location>
</feature>
<sequence length="535" mass="56684">MDRETLQRRRWAILGVLIFSLLVVVLDNTILNVALKIISQPKNDPHQPGLGASQSDLEWAINSYTLVFAGLLFTFGIVGDRFGRKKILMAGMVGFGIASVLCAYAGSPGALILTRAAMGFFGAAIMPATLAIIANVFEPKEQPKAIGIWAGGVGLGVAIGPVLGGLLLDHFWWGSVFLINVPIIIIALIAMSFLVPDSKNPNPGRLDPLGVFLSMAGIVVFVYGIIRGGDLGWSNPQIWGTLAGGVVLSALFVFWELRTDHPALDVRLFRSSRPFSASVMLVGLSFFAMMGVLFFLSFYLQSVLNYSPLKAGLFLTPFALAQLIFSPLSARLVQRFGARAVSTFGMLTIGVTFLMYQFVTQTSAAWLLLLIFFLQGMGMANVMPPATTTIMTSLPREKAGVGSSVSNTVRQVGGALGVAVLGTLLTTAYRSRMEGPLKTVVPNPSALHDIDGSIQATKGAGEHLPALARFYPQADAAFIHAMHMTVTISAIVAFLAAIVSLTWLPRKASGVPAGPRRGADSGSDASAAAEAAGVA</sequence>
<gene>
    <name evidence="10" type="ORF">KGQ19_43880</name>
</gene>
<feature type="transmembrane region" description="Helical" evidence="8">
    <location>
        <begin position="477"/>
        <end position="504"/>
    </location>
</feature>